<dbReference type="InterPro" id="IPR020471">
    <property type="entry name" value="AKR"/>
</dbReference>
<dbReference type="AlphaFoldDB" id="A0AAW0L1R2"/>
<evidence type="ECO:0000259" key="1">
    <source>
        <dbReference type="Pfam" id="PF00248"/>
    </source>
</evidence>
<dbReference type="Proteomes" id="UP000237347">
    <property type="component" value="Unassembled WGS sequence"/>
</dbReference>
<gene>
    <name evidence="2" type="primary">MER_0</name>
    <name evidence="2" type="ORF">CFP56_009959</name>
</gene>
<keyword evidence="3" id="KW-1185">Reference proteome</keyword>
<evidence type="ECO:0000313" key="3">
    <source>
        <dbReference type="Proteomes" id="UP000237347"/>
    </source>
</evidence>
<dbReference type="InterPro" id="IPR023210">
    <property type="entry name" value="NADP_OxRdtase_dom"/>
</dbReference>
<protein>
    <submittedName>
        <fullName evidence="2">Methylecgonone reductase</fullName>
    </submittedName>
</protein>
<accession>A0AAW0L1R2</accession>
<proteinExistence type="predicted"/>
<name>A0AAW0L1R2_QUESU</name>
<comment type="caution">
    <text evidence="2">The sequence shown here is derived from an EMBL/GenBank/DDBJ whole genome shotgun (WGS) entry which is preliminary data.</text>
</comment>
<dbReference type="EMBL" id="PKMF04000174">
    <property type="protein sequence ID" value="KAK7845155.1"/>
    <property type="molecule type" value="Genomic_DNA"/>
</dbReference>
<organism evidence="2 3">
    <name type="scientific">Quercus suber</name>
    <name type="common">Cork oak</name>
    <dbReference type="NCBI Taxonomy" id="58331"/>
    <lineage>
        <taxon>Eukaryota</taxon>
        <taxon>Viridiplantae</taxon>
        <taxon>Streptophyta</taxon>
        <taxon>Embryophyta</taxon>
        <taxon>Tracheophyta</taxon>
        <taxon>Spermatophyta</taxon>
        <taxon>Magnoliopsida</taxon>
        <taxon>eudicotyledons</taxon>
        <taxon>Gunneridae</taxon>
        <taxon>Pentapetalae</taxon>
        <taxon>rosids</taxon>
        <taxon>fabids</taxon>
        <taxon>Fagales</taxon>
        <taxon>Fagaceae</taxon>
        <taxon>Quercus</taxon>
    </lineage>
</organism>
<dbReference type="PANTHER" id="PTHR11732">
    <property type="entry name" value="ALDO/KETO REDUCTASE"/>
    <property type="match status" value="1"/>
</dbReference>
<dbReference type="InterPro" id="IPR036812">
    <property type="entry name" value="NAD(P)_OxRdtase_dom_sf"/>
</dbReference>
<reference evidence="2 3" key="1">
    <citation type="journal article" date="2018" name="Sci. Data">
        <title>The draft genome sequence of cork oak.</title>
        <authorList>
            <person name="Ramos A.M."/>
            <person name="Usie A."/>
            <person name="Barbosa P."/>
            <person name="Barros P.M."/>
            <person name="Capote T."/>
            <person name="Chaves I."/>
            <person name="Simoes F."/>
            <person name="Abreu I."/>
            <person name="Carrasquinho I."/>
            <person name="Faro C."/>
            <person name="Guimaraes J.B."/>
            <person name="Mendonca D."/>
            <person name="Nobrega F."/>
            <person name="Rodrigues L."/>
            <person name="Saibo N.J.M."/>
            <person name="Varela M.C."/>
            <person name="Egas C."/>
            <person name="Matos J."/>
            <person name="Miguel C.M."/>
            <person name="Oliveira M.M."/>
            <person name="Ricardo C.P."/>
            <person name="Goncalves S."/>
        </authorList>
    </citation>
    <scope>NUCLEOTIDE SEQUENCE [LARGE SCALE GENOMIC DNA]</scope>
    <source>
        <strain evidence="3">cv. HL8</strain>
    </source>
</reference>
<feature type="domain" description="NADP-dependent oxidoreductase" evidence="1">
    <location>
        <begin position="11"/>
        <end position="78"/>
    </location>
</feature>
<dbReference type="SUPFAM" id="SSF51430">
    <property type="entry name" value="NAD(P)-linked oxidoreductase"/>
    <property type="match status" value="1"/>
</dbReference>
<evidence type="ECO:0000313" key="2">
    <source>
        <dbReference type="EMBL" id="KAK7845155.1"/>
    </source>
</evidence>
<sequence length="103" mass="11523">MYDFEAQFSYRLGLAKSVGVRNFACKKLSQLPHHATIPPAVNQVEMNVSWQQEKLRHFCKEKGIQVSAWSPLGANGALWGTLAVMENPVLKEIAITKEKSVPQ</sequence>
<dbReference type="Gene3D" id="3.20.20.100">
    <property type="entry name" value="NADP-dependent oxidoreductase domain"/>
    <property type="match status" value="1"/>
</dbReference>
<dbReference type="PRINTS" id="PR00069">
    <property type="entry name" value="ALDKETRDTASE"/>
</dbReference>
<feature type="non-terminal residue" evidence="2">
    <location>
        <position position="103"/>
    </location>
</feature>
<dbReference type="Pfam" id="PF00248">
    <property type="entry name" value="Aldo_ket_red"/>
    <property type="match status" value="1"/>
</dbReference>
<dbReference type="GO" id="GO:0016491">
    <property type="term" value="F:oxidoreductase activity"/>
    <property type="evidence" value="ECO:0007669"/>
    <property type="project" value="InterPro"/>
</dbReference>